<protein>
    <recommendedName>
        <fullName evidence="2">Phytase-like domain-containing protein</fullName>
    </recommendedName>
</protein>
<evidence type="ECO:0000256" key="1">
    <source>
        <dbReference type="SAM" id="SignalP"/>
    </source>
</evidence>
<dbReference type="PANTHER" id="PTHR37957">
    <property type="entry name" value="BLR7070 PROTEIN"/>
    <property type="match status" value="1"/>
</dbReference>
<dbReference type="Proteomes" id="UP000076532">
    <property type="component" value="Unassembled WGS sequence"/>
</dbReference>
<organism evidence="3 4">
    <name type="scientific">Athelia psychrophila</name>
    <dbReference type="NCBI Taxonomy" id="1759441"/>
    <lineage>
        <taxon>Eukaryota</taxon>
        <taxon>Fungi</taxon>
        <taxon>Dikarya</taxon>
        <taxon>Basidiomycota</taxon>
        <taxon>Agaricomycotina</taxon>
        <taxon>Agaricomycetes</taxon>
        <taxon>Agaricomycetidae</taxon>
        <taxon>Atheliales</taxon>
        <taxon>Atheliaceae</taxon>
        <taxon>Athelia</taxon>
    </lineage>
</organism>
<sequence>MAKALSAFVLLGVALGALASQSKSAPLAEPAAANFVNATLGGVAYTNKGMVGFGLMPSNFTDSTGDTFGGVGSAIALKRGTWKQLSNGSFTGTLFVQPDRGYNVITTVDYRARHHEINFVLSPYYNTTNLTFAAAQSTLAVHYAKTILHYDRWNGNTSGLDALGVRPAVLGFPNKYLPLSDPPLPIANATYTHLTIDAEGLVEMPDGTLWVSDEYGPYIYRFTANGRLIQTIQPPAAILPLNVTGGLNFTSVPNPTTGRAPNQGFEGLAYDQTRSRLYALLQSATIQDGGAVDTTQQWTRLLAWDVSNPLERPPLVGEWVVELPLTKKGKTNAASELHFVSENVFLALSRDGKGRGDDGSTTSAYKQVDLFSIANATNIANTAFDSPSTPIAVNGVLNSTITPATYVSFLSLIDGVQLGRFGLHNGDPDDATLIDGKFESLALAPCRDPAFKDDYFLFTVADNDFQTTQGVSVGVPYNMGVDEDTQFLVFRVTLPGLESIGI</sequence>
<gene>
    <name evidence="3" type="ORF">FIBSPDRAFT_789968</name>
</gene>
<evidence type="ECO:0000313" key="4">
    <source>
        <dbReference type="Proteomes" id="UP000076532"/>
    </source>
</evidence>
<feature type="signal peptide" evidence="1">
    <location>
        <begin position="1"/>
        <end position="19"/>
    </location>
</feature>
<reference evidence="3 4" key="1">
    <citation type="journal article" date="2016" name="Mol. Biol. Evol.">
        <title>Comparative Genomics of Early-Diverging Mushroom-Forming Fungi Provides Insights into the Origins of Lignocellulose Decay Capabilities.</title>
        <authorList>
            <person name="Nagy L.G."/>
            <person name="Riley R."/>
            <person name="Tritt A."/>
            <person name="Adam C."/>
            <person name="Daum C."/>
            <person name="Floudas D."/>
            <person name="Sun H."/>
            <person name="Yadav J.S."/>
            <person name="Pangilinan J."/>
            <person name="Larsson K.H."/>
            <person name="Matsuura K."/>
            <person name="Barry K."/>
            <person name="Labutti K."/>
            <person name="Kuo R."/>
            <person name="Ohm R.A."/>
            <person name="Bhattacharya S.S."/>
            <person name="Shirouzu T."/>
            <person name="Yoshinaga Y."/>
            <person name="Martin F.M."/>
            <person name="Grigoriev I.V."/>
            <person name="Hibbett D.S."/>
        </authorList>
    </citation>
    <scope>NUCLEOTIDE SEQUENCE [LARGE SCALE GENOMIC DNA]</scope>
    <source>
        <strain evidence="3 4">CBS 109695</strain>
    </source>
</reference>
<keyword evidence="4" id="KW-1185">Reference proteome</keyword>
<accession>A0A166IMX3</accession>
<evidence type="ECO:0000313" key="3">
    <source>
        <dbReference type="EMBL" id="KZP20003.1"/>
    </source>
</evidence>
<dbReference type="SUPFAM" id="SSF63829">
    <property type="entry name" value="Calcium-dependent phosphotriesterase"/>
    <property type="match status" value="2"/>
</dbReference>
<name>A0A166IMX3_9AGAM</name>
<dbReference type="Pfam" id="PF13449">
    <property type="entry name" value="Phytase-like"/>
    <property type="match status" value="1"/>
</dbReference>
<proteinExistence type="predicted"/>
<dbReference type="OrthoDB" id="425936at2759"/>
<dbReference type="AlphaFoldDB" id="A0A166IMX3"/>
<evidence type="ECO:0000259" key="2">
    <source>
        <dbReference type="Pfam" id="PF13449"/>
    </source>
</evidence>
<feature type="domain" description="Phytase-like" evidence="2">
    <location>
        <begin position="145"/>
        <end position="382"/>
    </location>
</feature>
<feature type="chain" id="PRO_5007875393" description="Phytase-like domain-containing protein" evidence="1">
    <location>
        <begin position="20"/>
        <end position="502"/>
    </location>
</feature>
<dbReference type="STRING" id="436010.A0A166IMX3"/>
<dbReference type="PANTHER" id="PTHR37957:SF1">
    <property type="entry name" value="PHYTASE-LIKE DOMAIN-CONTAINING PROTEIN"/>
    <property type="match status" value="1"/>
</dbReference>
<dbReference type="EMBL" id="KV417558">
    <property type="protein sequence ID" value="KZP20003.1"/>
    <property type="molecule type" value="Genomic_DNA"/>
</dbReference>
<keyword evidence="1" id="KW-0732">Signal</keyword>
<dbReference type="InterPro" id="IPR027372">
    <property type="entry name" value="Phytase-like_dom"/>
</dbReference>